<dbReference type="Pfam" id="PF00534">
    <property type="entry name" value="Glycos_transf_1"/>
    <property type="match status" value="1"/>
</dbReference>
<protein>
    <submittedName>
        <fullName evidence="3">Glycosyltransferase</fullName>
        <ecNumber evidence="3">2.4.-.-</ecNumber>
    </submittedName>
</protein>
<dbReference type="EMBL" id="JBHSGK010000002">
    <property type="protein sequence ID" value="MFC4735150.1"/>
    <property type="molecule type" value="Genomic_DNA"/>
</dbReference>
<dbReference type="CDD" id="cd03811">
    <property type="entry name" value="GT4_GT28_WabH-like"/>
    <property type="match status" value="1"/>
</dbReference>
<dbReference type="GO" id="GO:0016757">
    <property type="term" value="F:glycosyltransferase activity"/>
    <property type="evidence" value="ECO:0007669"/>
    <property type="project" value="UniProtKB-KW"/>
</dbReference>
<evidence type="ECO:0000313" key="4">
    <source>
        <dbReference type="Proteomes" id="UP001595896"/>
    </source>
</evidence>
<feature type="domain" description="Glycosyl transferase family 1" evidence="2">
    <location>
        <begin position="216"/>
        <end position="367"/>
    </location>
</feature>
<dbReference type="InterPro" id="IPR001296">
    <property type="entry name" value="Glyco_trans_1"/>
</dbReference>
<keyword evidence="1 3" id="KW-0808">Transferase</keyword>
<keyword evidence="3" id="KW-0328">Glycosyltransferase</keyword>
<evidence type="ECO:0000256" key="1">
    <source>
        <dbReference type="ARBA" id="ARBA00022679"/>
    </source>
</evidence>
<dbReference type="PANTHER" id="PTHR46401:SF2">
    <property type="entry name" value="GLYCOSYLTRANSFERASE WBBK-RELATED"/>
    <property type="match status" value="1"/>
</dbReference>
<name>A0ABV9NSY2_9BACI</name>
<comment type="caution">
    <text evidence="3">The sequence shown here is derived from an EMBL/GenBank/DDBJ whole genome shotgun (WGS) entry which is preliminary data.</text>
</comment>
<dbReference type="Proteomes" id="UP001595896">
    <property type="component" value="Unassembled WGS sequence"/>
</dbReference>
<accession>A0ABV9NSY2</accession>
<dbReference type="RefSeq" id="WP_377907782.1">
    <property type="nucleotide sequence ID" value="NZ_JBHSGK010000002.1"/>
</dbReference>
<organism evidence="3 4">
    <name type="scientific">Bacillus daqingensis</name>
    <dbReference type="NCBI Taxonomy" id="872396"/>
    <lineage>
        <taxon>Bacteria</taxon>
        <taxon>Bacillati</taxon>
        <taxon>Bacillota</taxon>
        <taxon>Bacilli</taxon>
        <taxon>Bacillales</taxon>
        <taxon>Bacillaceae</taxon>
        <taxon>Bacillus</taxon>
    </lineage>
</organism>
<reference evidence="4" key="1">
    <citation type="journal article" date="2019" name="Int. J. Syst. Evol. Microbiol.">
        <title>The Global Catalogue of Microorganisms (GCM) 10K type strain sequencing project: providing services to taxonomists for standard genome sequencing and annotation.</title>
        <authorList>
            <consortium name="The Broad Institute Genomics Platform"/>
            <consortium name="The Broad Institute Genome Sequencing Center for Infectious Disease"/>
            <person name="Wu L."/>
            <person name="Ma J."/>
        </authorList>
    </citation>
    <scope>NUCLEOTIDE SEQUENCE [LARGE SCALE GENOMIC DNA]</scope>
    <source>
        <strain evidence="4">JCM 12165</strain>
    </source>
</reference>
<evidence type="ECO:0000259" key="2">
    <source>
        <dbReference type="Pfam" id="PF00534"/>
    </source>
</evidence>
<proteinExistence type="predicted"/>
<gene>
    <name evidence="3" type="ORF">ACFO4L_01010</name>
</gene>
<sequence length="396" mass="45826">MKILLTCGDFKIGGVQKSLMEVIKLINENFNSEITILVNNNTGEWKTYVPENVIIHELPNHIKGPQFTRKSFYNDIKNLSSIREVINFIKISFVGFKNYKKKRLLYWEAIKYNNRSIIDEEYDLAISYNGGIDIWNQLVVDSIISKKKICWIHGRIENLLLNKQYENKYLNKFDEIVVVSENLKKNVYKHFDSLPKVKVIPNIINEQDIITKSRKSNIAVNYNITNFVSIGRIDTNKNYSLGVQSLKILANKGYKFIWYIVGEGNRKEELMELIHKENMEQYIVLTGNLENPYFLIREADVLLHFALSEGYGLVLAESIILNTIVLSVNYEGVNEVITNDNQGIIVSYNPNNIALNIEDIIKKPKSNLKDERINTFLSNKEAYHQIISLINKAIHS</sequence>
<evidence type="ECO:0000313" key="3">
    <source>
        <dbReference type="EMBL" id="MFC4735150.1"/>
    </source>
</evidence>
<keyword evidence="4" id="KW-1185">Reference proteome</keyword>
<dbReference type="EC" id="2.4.-.-" evidence="3"/>
<dbReference type="PANTHER" id="PTHR46401">
    <property type="entry name" value="GLYCOSYLTRANSFERASE WBBK-RELATED"/>
    <property type="match status" value="1"/>
</dbReference>
<dbReference type="SUPFAM" id="SSF53756">
    <property type="entry name" value="UDP-Glycosyltransferase/glycogen phosphorylase"/>
    <property type="match status" value="1"/>
</dbReference>
<dbReference type="Gene3D" id="3.40.50.2000">
    <property type="entry name" value="Glycogen Phosphorylase B"/>
    <property type="match status" value="2"/>
</dbReference>